<protein>
    <submittedName>
        <fullName evidence="2">PadR family transcriptional regulator</fullName>
    </submittedName>
</protein>
<dbReference type="Gene3D" id="1.10.10.10">
    <property type="entry name" value="Winged helix-like DNA-binding domain superfamily/Winged helix DNA-binding domain"/>
    <property type="match status" value="1"/>
</dbReference>
<dbReference type="InterPro" id="IPR036388">
    <property type="entry name" value="WH-like_DNA-bd_sf"/>
</dbReference>
<reference evidence="2" key="1">
    <citation type="submission" date="2021-08" db="EMBL/GenBank/DDBJ databases">
        <title>Flavobacterium sp. strain CC-SYL302.</title>
        <authorList>
            <person name="Lin S.-Y."/>
            <person name="Lee T.-H."/>
            <person name="Young C.-C."/>
        </authorList>
    </citation>
    <scope>NUCLEOTIDE SEQUENCE</scope>
    <source>
        <strain evidence="2">CC-SYL302</strain>
    </source>
</reference>
<dbReference type="InterPro" id="IPR052509">
    <property type="entry name" value="Metal_resp_DNA-bind_regulator"/>
</dbReference>
<dbReference type="PANTHER" id="PTHR33169:SF14">
    <property type="entry name" value="TRANSCRIPTIONAL REGULATOR RV3488"/>
    <property type="match status" value="1"/>
</dbReference>
<dbReference type="CDD" id="cd00090">
    <property type="entry name" value="HTH_ARSR"/>
    <property type="match status" value="1"/>
</dbReference>
<dbReference type="SUPFAM" id="SSF46785">
    <property type="entry name" value="Winged helix' DNA-binding domain"/>
    <property type="match status" value="1"/>
</dbReference>
<dbReference type="Pfam" id="PF03551">
    <property type="entry name" value="PadR"/>
    <property type="match status" value="1"/>
</dbReference>
<proteinExistence type="predicted"/>
<evidence type="ECO:0000313" key="2">
    <source>
        <dbReference type="EMBL" id="UYW00306.1"/>
    </source>
</evidence>
<feature type="domain" description="Transcription regulator PadR N-terminal" evidence="1">
    <location>
        <begin position="19"/>
        <end position="90"/>
    </location>
</feature>
<evidence type="ECO:0000259" key="1">
    <source>
        <dbReference type="Pfam" id="PF03551"/>
    </source>
</evidence>
<gene>
    <name evidence="2" type="ORF">K5I29_06895</name>
</gene>
<dbReference type="RefSeq" id="WP_264431918.1">
    <property type="nucleotide sequence ID" value="NZ_CP081495.1"/>
</dbReference>
<keyword evidence="3" id="KW-1185">Reference proteome</keyword>
<accession>A0ABY6LZL4</accession>
<dbReference type="InterPro" id="IPR036390">
    <property type="entry name" value="WH_DNA-bd_sf"/>
</dbReference>
<organism evidence="2 3">
    <name type="scientific">Flavobacterium agricola</name>
    <dbReference type="NCBI Taxonomy" id="2870839"/>
    <lineage>
        <taxon>Bacteria</taxon>
        <taxon>Pseudomonadati</taxon>
        <taxon>Bacteroidota</taxon>
        <taxon>Flavobacteriia</taxon>
        <taxon>Flavobacteriales</taxon>
        <taxon>Flavobacteriaceae</taxon>
        <taxon>Flavobacterium</taxon>
    </lineage>
</organism>
<dbReference type="InterPro" id="IPR005149">
    <property type="entry name" value="Tscrpt_reg_PadR_N"/>
</dbReference>
<dbReference type="Proteomes" id="UP001163328">
    <property type="component" value="Chromosome"/>
</dbReference>
<dbReference type="EMBL" id="CP081495">
    <property type="protein sequence ID" value="UYW00306.1"/>
    <property type="molecule type" value="Genomic_DNA"/>
</dbReference>
<dbReference type="InterPro" id="IPR011991">
    <property type="entry name" value="ArsR-like_HTH"/>
</dbReference>
<evidence type="ECO:0000313" key="3">
    <source>
        <dbReference type="Proteomes" id="UP001163328"/>
    </source>
</evidence>
<sequence length="113" mass="12885">MNIENTKAQMRKGVLEFCILSVLKEKEAYTSEILDTLKDAKLLVVEGTIYPLLTRLKNDGVLTYRWEESTSGPPRKYYGLTDDGHIFLEELSKTWQELAGAVATITLNQHNHE</sequence>
<name>A0ABY6LZL4_9FLAO</name>
<dbReference type="PANTHER" id="PTHR33169">
    <property type="entry name" value="PADR-FAMILY TRANSCRIPTIONAL REGULATOR"/>
    <property type="match status" value="1"/>
</dbReference>